<evidence type="ECO:0000313" key="6">
    <source>
        <dbReference type="EMBL" id="KAG5567681.1"/>
    </source>
</evidence>
<dbReference type="CDD" id="cd03419">
    <property type="entry name" value="GRX_GRXh_1_2_like"/>
    <property type="match status" value="1"/>
</dbReference>
<comment type="subcellular location">
    <subcellularLocation>
        <location evidence="1">Cytoplasm</location>
    </subcellularLocation>
</comment>
<protein>
    <recommendedName>
        <fullName evidence="5">Glutaredoxin domain-containing protein</fullName>
    </recommendedName>
</protein>
<dbReference type="AlphaFoldDB" id="A0AAV6LRU9"/>
<dbReference type="SUPFAM" id="SSF52833">
    <property type="entry name" value="Thioredoxin-like"/>
    <property type="match status" value="1"/>
</dbReference>
<proteinExistence type="inferred from homology"/>
<evidence type="ECO:0000256" key="1">
    <source>
        <dbReference type="ARBA" id="ARBA00004496"/>
    </source>
</evidence>
<keyword evidence="4" id="KW-0676">Redox-active center</keyword>
<reference evidence="6" key="1">
    <citation type="submission" date="2020-08" db="EMBL/GenBank/DDBJ databases">
        <title>Plant Genome Project.</title>
        <authorList>
            <person name="Zhang R.-G."/>
        </authorList>
    </citation>
    <scope>NUCLEOTIDE SEQUENCE</scope>
    <source>
        <strain evidence="6">WSP0</strain>
        <tissue evidence="6">Leaf</tissue>
    </source>
</reference>
<evidence type="ECO:0000256" key="2">
    <source>
        <dbReference type="ARBA" id="ARBA00007568"/>
    </source>
</evidence>
<dbReference type="EMBL" id="JACTNZ010000001">
    <property type="protein sequence ID" value="KAG5567681.1"/>
    <property type="molecule type" value="Genomic_DNA"/>
</dbReference>
<evidence type="ECO:0000256" key="3">
    <source>
        <dbReference type="ARBA" id="ARBA00022490"/>
    </source>
</evidence>
<organism evidence="6 7">
    <name type="scientific">Rhododendron griersonianum</name>
    <dbReference type="NCBI Taxonomy" id="479676"/>
    <lineage>
        <taxon>Eukaryota</taxon>
        <taxon>Viridiplantae</taxon>
        <taxon>Streptophyta</taxon>
        <taxon>Embryophyta</taxon>
        <taxon>Tracheophyta</taxon>
        <taxon>Spermatophyta</taxon>
        <taxon>Magnoliopsida</taxon>
        <taxon>eudicotyledons</taxon>
        <taxon>Gunneridae</taxon>
        <taxon>Pentapetalae</taxon>
        <taxon>asterids</taxon>
        <taxon>Ericales</taxon>
        <taxon>Ericaceae</taxon>
        <taxon>Ericoideae</taxon>
        <taxon>Rhodoreae</taxon>
        <taxon>Rhododendron</taxon>
    </lineage>
</organism>
<keyword evidence="7" id="KW-1185">Reference proteome</keyword>
<keyword evidence="3" id="KW-0963">Cytoplasm</keyword>
<comment type="similarity">
    <text evidence="2">Belongs to the glutaredoxin family. CC-type subfamily.</text>
</comment>
<feature type="domain" description="Glutaredoxin" evidence="5">
    <location>
        <begin position="17"/>
        <end position="77"/>
    </location>
</feature>
<comment type="caution">
    <text evidence="6">The sequence shown here is derived from an EMBL/GenBank/DDBJ whole genome shotgun (WGS) entry which is preliminary data.</text>
</comment>
<dbReference type="Pfam" id="PF00462">
    <property type="entry name" value="Glutaredoxin"/>
    <property type="match status" value="1"/>
</dbReference>
<sequence>MGTTTVADLVAQSRPLVIFSKTSCCMSEAIRILFYGFGANPAIYEDELQNGQQLERELVASGRRPSVPAVFIGGRLVGGSNEVMSLQVKGDLKKMLLKHQVIRLQKPNTLPSTYKENN</sequence>
<dbReference type="PROSITE" id="PS51354">
    <property type="entry name" value="GLUTAREDOXIN_2"/>
    <property type="match status" value="1"/>
</dbReference>
<name>A0AAV6LRU9_9ERIC</name>
<dbReference type="InterPro" id="IPR036249">
    <property type="entry name" value="Thioredoxin-like_sf"/>
</dbReference>
<evidence type="ECO:0000313" key="7">
    <source>
        <dbReference type="Proteomes" id="UP000823749"/>
    </source>
</evidence>
<dbReference type="Gene3D" id="3.40.30.10">
    <property type="entry name" value="Glutaredoxin"/>
    <property type="match status" value="1"/>
</dbReference>
<gene>
    <name evidence="6" type="ORF">RHGRI_003026</name>
</gene>
<dbReference type="GO" id="GO:0005737">
    <property type="term" value="C:cytoplasm"/>
    <property type="evidence" value="ECO:0007669"/>
    <property type="project" value="UniProtKB-SubCell"/>
</dbReference>
<accession>A0AAV6LRU9</accession>
<evidence type="ECO:0000259" key="5">
    <source>
        <dbReference type="Pfam" id="PF00462"/>
    </source>
</evidence>
<dbReference type="InterPro" id="IPR002109">
    <property type="entry name" value="Glutaredoxin"/>
</dbReference>
<dbReference type="PANTHER" id="PTHR10168">
    <property type="entry name" value="GLUTAREDOXIN"/>
    <property type="match status" value="1"/>
</dbReference>
<dbReference type="Proteomes" id="UP000823749">
    <property type="component" value="Chromosome 1"/>
</dbReference>
<dbReference type="InterPro" id="IPR011905">
    <property type="entry name" value="GlrX-like_pln_2"/>
</dbReference>
<evidence type="ECO:0000256" key="4">
    <source>
        <dbReference type="ARBA" id="ARBA00023284"/>
    </source>
</evidence>